<keyword evidence="12" id="KW-1185">Reference proteome</keyword>
<dbReference type="Proteomes" id="UP001228504">
    <property type="component" value="Unassembled WGS sequence"/>
</dbReference>
<feature type="domain" description="Spore germination protein N-terminal" evidence="10">
    <location>
        <begin position="27"/>
        <end position="184"/>
    </location>
</feature>
<dbReference type="InterPro" id="IPR008844">
    <property type="entry name" value="Spore_GerAC-like"/>
</dbReference>
<dbReference type="EMBL" id="JAUSUF010000013">
    <property type="protein sequence ID" value="MDQ0150853.1"/>
    <property type="molecule type" value="Genomic_DNA"/>
</dbReference>
<evidence type="ECO:0000256" key="3">
    <source>
        <dbReference type="ARBA" id="ARBA00022544"/>
    </source>
</evidence>
<keyword evidence="6" id="KW-0564">Palmitate</keyword>
<gene>
    <name evidence="11" type="ORF">J2S18_002827</name>
</gene>
<evidence type="ECO:0000256" key="6">
    <source>
        <dbReference type="ARBA" id="ARBA00023139"/>
    </source>
</evidence>
<dbReference type="NCBIfam" id="TIGR02887">
    <property type="entry name" value="spore_ger_x_C"/>
    <property type="match status" value="1"/>
</dbReference>
<organism evidence="11 12">
    <name type="scientific">Eubacterium multiforme</name>
    <dbReference type="NCBI Taxonomy" id="83339"/>
    <lineage>
        <taxon>Bacteria</taxon>
        <taxon>Bacillati</taxon>
        <taxon>Bacillota</taxon>
        <taxon>Clostridia</taxon>
        <taxon>Eubacteriales</taxon>
        <taxon>Eubacteriaceae</taxon>
        <taxon>Eubacterium</taxon>
    </lineage>
</organism>
<comment type="subcellular location">
    <subcellularLocation>
        <location evidence="1">Membrane</location>
        <topology evidence="1">Lipid-anchor</topology>
    </subcellularLocation>
</comment>
<evidence type="ECO:0000256" key="2">
    <source>
        <dbReference type="ARBA" id="ARBA00007886"/>
    </source>
</evidence>
<accession>A0ABT9UX18</accession>
<protein>
    <submittedName>
        <fullName evidence="11">Ger(X)C family germination protein</fullName>
    </submittedName>
</protein>
<evidence type="ECO:0000256" key="4">
    <source>
        <dbReference type="ARBA" id="ARBA00022729"/>
    </source>
</evidence>
<sequence>MKKNGKKIFKLTLVFILIASTLSGCFNYNEINTVTFTTSAIFDIDDLGRVVIYLDCVKPYRNTSESSDNGKRIIYKGVGKTALEAIRDINVAASYKINFSQNRALIFTEAAAKQGINKYLNLINNDQEFKVKPYMFVYFGDIENLIKISANDEENTGIFLSELVQKNKANSRLTITNINDYLVKSEVGNNYALISGLELRKDVIDKRIEVSGAALMRNNFMVEKISIDDGLSYNFLTDNIKTGTLEVQNPQMDNGFITLEILRNKTKTKIEYDGNNVILTKKIKIKTTIAEAQGRFISSEESIEMLKKEEEENIRNYLNTFFYKFSSKNIDILQVERLLEIKYPKLVIEDAISKTALKVEIDLEIDGSEKVKSSFF</sequence>
<feature type="domain" description="Spore germination GerAC-like C-terminal" evidence="9">
    <location>
        <begin position="211"/>
        <end position="366"/>
    </location>
</feature>
<dbReference type="PANTHER" id="PTHR35789">
    <property type="entry name" value="SPORE GERMINATION PROTEIN B3"/>
    <property type="match status" value="1"/>
</dbReference>
<feature type="chain" id="PRO_5047139168" evidence="8">
    <location>
        <begin position="26"/>
        <end position="376"/>
    </location>
</feature>
<dbReference type="PANTHER" id="PTHR35789:SF1">
    <property type="entry name" value="SPORE GERMINATION PROTEIN B3"/>
    <property type="match status" value="1"/>
</dbReference>
<evidence type="ECO:0000313" key="11">
    <source>
        <dbReference type="EMBL" id="MDQ0150853.1"/>
    </source>
</evidence>
<evidence type="ECO:0000259" key="9">
    <source>
        <dbReference type="Pfam" id="PF05504"/>
    </source>
</evidence>
<dbReference type="InterPro" id="IPR057336">
    <property type="entry name" value="GerAC_N"/>
</dbReference>
<dbReference type="PROSITE" id="PS51257">
    <property type="entry name" value="PROKAR_LIPOPROTEIN"/>
    <property type="match status" value="1"/>
</dbReference>
<evidence type="ECO:0000313" key="12">
    <source>
        <dbReference type="Proteomes" id="UP001228504"/>
    </source>
</evidence>
<evidence type="ECO:0000256" key="8">
    <source>
        <dbReference type="SAM" id="SignalP"/>
    </source>
</evidence>
<dbReference type="Pfam" id="PF25198">
    <property type="entry name" value="Spore_GerAC_N"/>
    <property type="match status" value="1"/>
</dbReference>
<evidence type="ECO:0000256" key="1">
    <source>
        <dbReference type="ARBA" id="ARBA00004635"/>
    </source>
</evidence>
<comment type="similarity">
    <text evidence="2">Belongs to the GerABKC lipoprotein family.</text>
</comment>
<dbReference type="InterPro" id="IPR046953">
    <property type="entry name" value="Spore_GerAC-like_C"/>
</dbReference>
<evidence type="ECO:0000259" key="10">
    <source>
        <dbReference type="Pfam" id="PF25198"/>
    </source>
</evidence>
<dbReference type="RefSeq" id="WP_307487678.1">
    <property type="nucleotide sequence ID" value="NZ_JAUSUF010000013.1"/>
</dbReference>
<keyword evidence="7" id="KW-0449">Lipoprotein</keyword>
<dbReference type="InterPro" id="IPR038501">
    <property type="entry name" value="Spore_GerAC_C_sf"/>
</dbReference>
<keyword evidence="4 8" id="KW-0732">Signal</keyword>
<proteinExistence type="inferred from homology"/>
<evidence type="ECO:0000256" key="5">
    <source>
        <dbReference type="ARBA" id="ARBA00023136"/>
    </source>
</evidence>
<name>A0ABT9UX18_9FIRM</name>
<keyword evidence="3" id="KW-0309">Germination</keyword>
<reference evidence="11 12" key="1">
    <citation type="submission" date="2023-07" db="EMBL/GenBank/DDBJ databases">
        <title>Genomic Encyclopedia of Type Strains, Phase IV (KMG-IV): sequencing the most valuable type-strain genomes for metagenomic binning, comparative biology and taxonomic classification.</title>
        <authorList>
            <person name="Goeker M."/>
        </authorList>
    </citation>
    <scope>NUCLEOTIDE SEQUENCE [LARGE SCALE GENOMIC DNA]</scope>
    <source>
        <strain evidence="11 12">DSM 20694</strain>
    </source>
</reference>
<dbReference type="Pfam" id="PF05504">
    <property type="entry name" value="Spore_GerAC"/>
    <property type="match status" value="1"/>
</dbReference>
<comment type="caution">
    <text evidence="11">The sequence shown here is derived from an EMBL/GenBank/DDBJ whole genome shotgun (WGS) entry which is preliminary data.</text>
</comment>
<evidence type="ECO:0000256" key="7">
    <source>
        <dbReference type="ARBA" id="ARBA00023288"/>
    </source>
</evidence>
<dbReference type="Gene3D" id="3.30.300.210">
    <property type="entry name" value="Nutrient germinant receptor protein C, domain 3"/>
    <property type="match status" value="1"/>
</dbReference>
<keyword evidence="5" id="KW-0472">Membrane</keyword>
<feature type="signal peptide" evidence="8">
    <location>
        <begin position="1"/>
        <end position="25"/>
    </location>
</feature>